<dbReference type="GO" id="GO:0030639">
    <property type="term" value="P:polyketide biosynthetic process"/>
    <property type="evidence" value="ECO:0007669"/>
    <property type="project" value="TreeGrafter"/>
</dbReference>
<sequence>MDSPIIDGPVDGPFIDGPAPFGNINLSVVGLGTQYPSNIVGPDALDILSSRFYRDTPVMQKVLGINRKSGIKTRPSVISLEHPLMNRKETPSITDQHNVFMSEGVPLAVSAARKAILEAKLDVSEITHIVATTCTDTANPGYDHYVAKQLGLPVTVERVLLHGVGCSGGLAALRTAANLALGHTARGKPARVLCVALEVCTLLAKAELDLINDLQETRIGACLFSDGASSVILSNGIGNQPKPIYELLGWEYSSIPEADDKLRFDADPTGWRVVLSPLVPKITSSVIQPTYNKLLESLPYLPAKYQKPSDFDWAMHPGGISILKGTETIMGVSEEHLRASYATYNQFGNTSSVSILSVLDRLRTKEMDSMAQGGRIRDHVVGCAFGPGITIEMCMLKRVVGTQN</sequence>
<name>A0A084AVI2_STACB</name>
<dbReference type="InterPro" id="IPR011141">
    <property type="entry name" value="Polyketide_synthase_type-III"/>
</dbReference>
<dbReference type="AlphaFoldDB" id="A0A084AVI2"/>
<proteinExistence type="inferred from homology"/>
<dbReference type="Gene3D" id="3.40.47.10">
    <property type="match status" value="2"/>
</dbReference>
<accession>A0A084AVI2</accession>
<evidence type="ECO:0000256" key="1">
    <source>
        <dbReference type="ARBA" id="ARBA00005531"/>
    </source>
</evidence>
<dbReference type="InterPro" id="IPR012328">
    <property type="entry name" value="Chalcone/stilbene_synt_C"/>
</dbReference>
<keyword evidence="2 3" id="KW-0808">Transferase</keyword>
<reference evidence="6 7" key="1">
    <citation type="journal article" date="2014" name="BMC Genomics">
        <title>Comparative genome sequencing reveals chemotype-specific gene clusters in the toxigenic black mold Stachybotrys.</title>
        <authorList>
            <person name="Semeiks J."/>
            <person name="Borek D."/>
            <person name="Otwinowski Z."/>
            <person name="Grishin N.V."/>
        </authorList>
    </citation>
    <scope>NUCLEOTIDE SEQUENCE [LARGE SCALE GENOMIC DNA]</scope>
    <source>
        <strain evidence="7">CBS 109288 / IBT 7711</strain>
    </source>
</reference>
<gene>
    <name evidence="6" type="ORF">S7711_01761</name>
</gene>
<feature type="domain" description="Chalcone/stilbene synthase N-terminal" evidence="4">
    <location>
        <begin position="28"/>
        <end position="234"/>
    </location>
</feature>
<dbReference type="HOGENOM" id="CLU_034992_1_1_1"/>
<feature type="domain" description="Chalcone/stilbene synthase C-terminal" evidence="5">
    <location>
        <begin position="255"/>
        <end position="399"/>
    </location>
</feature>
<evidence type="ECO:0000256" key="2">
    <source>
        <dbReference type="ARBA" id="ARBA00022679"/>
    </source>
</evidence>
<keyword evidence="3" id="KW-0012">Acyltransferase</keyword>
<dbReference type="InterPro" id="IPR016039">
    <property type="entry name" value="Thiolase-like"/>
</dbReference>
<keyword evidence="7" id="KW-1185">Reference proteome</keyword>
<organism evidence="6 7">
    <name type="scientific">Stachybotrys chartarum (strain CBS 109288 / IBT 7711)</name>
    <name type="common">Toxic black mold</name>
    <name type="synonym">Stilbospora chartarum</name>
    <dbReference type="NCBI Taxonomy" id="1280523"/>
    <lineage>
        <taxon>Eukaryota</taxon>
        <taxon>Fungi</taxon>
        <taxon>Dikarya</taxon>
        <taxon>Ascomycota</taxon>
        <taxon>Pezizomycotina</taxon>
        <taxon>Sordariomycetes</taxon>
        <taxon>Hypocreomycetidae</taxon>
        <taxon>Hypocreales</taxon>
        <taxon>Stachybotryaceae</taxon>
        <taxon>Stachybotrys</taxon>
    </lineage>
</organism>
<evidence type="ECO:0000259" key="5">
    <source>
        <dbReference type="Pfam" id="PF02797"/>
    </source>
</evidence>
<dbReference type="EMBL" id="KL648534">
    <property type="protein sequence ID" value="KEY69311.1"/>
    <property type="molecule type" value="Genomic_DNA"/>
</dbReference>
<evidence type="ECO:0000313" key="6">
    <source>
        <dbReference type="EMBL" id="KEY69311.1"/>
    </source>
</evidence>
<evidence type="ECO:0000256" key="3">
    <source>
        <dbReference type="RuleBase" id="RU003633"/>
    </source>
</evidence>
<dbReference type="Pfam" id="PF02797">
    <property type="entry name" value="Chal_sti_synt_C"/>
    <property type="match status" value="1"/>
</dbReference>
<dbReference type="Pfam" id="PF00195">
    <property type="entry name" value="Chal_sti_synt_N"/>
    <property type="match status" value="1"/>
</dbReference>
<dbReference type="PANTHER" id="PTHR11877:SF46">
    <property type="entry name" value="TYPE III POLYKETIDE SYNTHASE A"/>
    <property type="match status" value="1"/>
</dbReference>
<dbReference type="GO" id="GO:0016747">
    <property type="term" value="F:acyltransferase activity, transferring groups other than amino-acyl groups"/>
    <property type="evidence" value="ECO:0007669"/>
    <property type="project" value="InterPro"/>
</dbReference>
<comment type="similarity">
    <text evidence="1 3">Belongs to the thiolase-like superfamily. Chalcone/stilbene synthases family.</text>
</comment>
<evidence type="ECO:0000259" key="4">
    <source>
        <dbReference type="Pfam" id="PF00195"/>
    </source>
</evidence>
<dbReference type="OrthoDB" id="329835at2759"/>
<dbReference type="CDD" id="cd00831">
    <property type="entry name" value="CHS_like"/>
    <property type="match status" value="1"/>
</dbReference>
<dbReference type="Proteomes" id="UP000028045">
    <property type="component" value="Unassembled WGS sequence"/>
</dbReference>
<dbReference type="PIRSF" id="PIRSF000451">
    <property type="entry name" value="PKS_III"/>
    <property type="match status" value="1"/>
</dbReference>
<dbReference type="InterPro" id="IPR001099">
    <property type="entry name" value="Chalcone/stilbene_synt_N"/>
</dbReference>
<evidence type="ECO:0000313" key="7">
    <source>
        <dbReference type="Proteomes" id="UP000028045"/>
    </source>
</evidence>
<dbReference type="SUPFAM" id="SSF53901">
    <property type="entry name" value="Thiolase-like"/>
    <property type="match status" value="2"/>
</dbReference>
<protein>
    <submittedName>
        <fullName evidence="6">Uncharacterized protein</fullName>
    </submittedName>
</protein>
<dbReference type="PANTHER" id="PTHR11877">
    <property type="entry name" value="HYDROXYMETHYLGLUTARYL-COA SYNTHASE"/>
    <property type="match status" value="1"/>
</dbReference>